<evidence type="ECO:0000313" key="3">
    <source>
        <dbReference type="EMBL" id="PBK67771.1"/>
    </source>
</evidence>
<dbReference type="Proteomes" id="UP000218334">
    <property type="component" value="Unassembled WGS sequence"/>
</dbReference>
<dbReference type="EMBL" id="KZ293435">
    <property type="protein sequence ID" value="PBK67771.1"/>
    <property type="molecule type" value="Genomic_DNA"/>
</dbReference>
<evidence type="ECO:0000259" key="2">
    <source>
        <dbReference type="Pfam" id="PF26609"/>
    </source>
</evidence>
<gene>
    <name evidence="3" type="ORF">ARMSODRAFT_958792</name>
</gene>
<organism evidence="3 4">
    <name type="scientific">Armillaria solidipes</name>
    <dbReference type="NCBI Taxonomy" id="1076256"/>
    <lineage>
        <taxon>Eukaryota</taxon>
        <taxon>Fungi</taxon>
        <taxon>Dikarya</taxon>
        <taxon>Basidiomycota</taxon>
        <taxon>Agaricomycotina</taxon>
        <taxon>Agaricomycetes</taxon>
        <taxon>Agaricomycetidae</taxon>
        <taxon>Agaricales</taxon>
        <taxon>Marasmiineae</taxon>
        <taxon>Physalacriaceae</taxon>
        <taxon>Armillaria</taxon>
    </lineage>
</organism>
<evidence type="ECO:0000256" key="1">
    <source>
        <dbReference type="SAM" id="MobiDB-lite"/>
    </source>
</evidence>
<feature type="compositionally biased region" description="Acidic residues" evidence="1">
    <location>
        <begin position="404"/>
        <end position="426"/>
    </location>
</feature>
<evidence type="ECO:0000313" key="4">
    <source>
        <dbReference type="Proteomes" id="UP000218334"/>
    </source>
</evidence>
<sequence length="481" mass="54234">MTLPLERENERLQRLLAQSRRVIGFLRFVDASQGLCFQETAQLRSALRAFVDNNGNHSREEYSGNESDEDYDMASQESDASDEEDDAEGILQTELVWDDADRVYRCPKCHYEVIDGLCQGLSCATFFEWTEEHDGVLGEAAPTDENCAMSLDRALVQRGTTPLNVLPPDLPVPDTYANSPTEFQSLMRRGATVAMCLRYKLRFTRKHGIVARADEDLFDLVGNSAMEETDQWKIYLGRRIQLRSNDEDGREFLIDLLEDALIYPLRSEFSNCFPERWETFIKDPSVYPVVWITRPMSKSGPAGVDNHMKIQMTPQDSADDDVPEFEVNGQPNAVGSYWERDLIRQAGDAALDPTYGGWNRPPIGYVWDAYESESEEDEDALEDDPTTREGSWDPTQQDIAFPSEYEEDDMEGADGDLDEAGAENDAENSVGEYEMDGEIDEEGDETTSGTVVVRQEDDIAGSDFDSDEELSGDEFVMGRTV</sequence>
<accession>A0A2H3BA74</accession>
<reference evidence="4" key="1">
    <citation type="journal article" date="2017" name="Nat. Ecol. Evol.">
        <title>Genome expansion and lineage-specific genetic innovations in the forest pathogenic fungi Armillaria.</title>
        <authorList>
            <person name="Sipos G."/>
            <person name="Prasanna A.N."/>
            <person name="Walter M.C."/>
            <person name="O'Connor E."/>
            <person name="Balint B."/>
            <person name="Krizsan K."/>
            <person name="Kiss B."/>
            <person name="Hess J."/>
            <person name="Varga T."/>
            <person name="Slot J."/>
            <person name="Riley R."/>
            <person name="Boka B."/>
            <person name="Rigling D."/>
            <person name="Barry K."/>
            <person name="Lee J."/>
            <person name="Mihaltcheva S."/>
            <person name="LaButti K."/>
            <person name="Lipzen A."/>
            <person name="Waldron R."/>
            <person name="Moloney N.M."/>
            <person name="Sperisen C."/>
            <person name="Kredics L."/>
            <person name="Vagvoelgyi C."/>
            <person name="Patrignani A."/>
            <person name="Fitzpatrick D."/>
            <person name="Nagy I."/>
            <person name="Doyle S."/>
            <person name="Anderson J.B."/>
            <person name="Grigoriev I.V."/>
            <person name="Gueldener U."/>
            <person name="Muensterkoetter M."/>
            <person name="Nagy L.G."/>
        </authorList>
    </citation>
    <scope>NUCLEOTIDE SEQUENCE [LARGE SCALE GENOMIC DNA]</scope>
    <source>
        <strain evidence="4">28-4</strain>
    </source>
</reference>
<proteinExistence type="predicted"/>
<protein>
    <recommendedName>
        <fullName evidence="2">DUF8191 domain-containing protein</fullName>
    </recommendedName>
</protein>
<feature type="compositionally biased region" description="Acidic residues" evidence="1">
    <location>
        <begin position="371"/>
        <end position="384"/>
    </location>
</feature>
<dbReference type="Pfam" id="PF26609">
    <property type="entry name" value="DUF8191"/>
    <property type="match status" value="1"/>
</dbReference>
<feature type="compositionally biased region" description="Acidic residues" evidence="1">
    <location>
        <begin position="433"/>
        <end position="445"/>
    </location>
</feature>
<feature type="compositionally biased region" description="Acidic residues" evidence="1">
    <location>
        <begin position="458"/>
        <end position="472"/>
    </location>
</feature>
<name>A0A2H3BA74_9AGAR</name>
<feature type="region of interest" description="Disordered" evidence="1">
    <location>
        <begin position="55"/>
        <end position="87"/>
    </location>
</feature>
<dbReference type="InterPro" id="IPR058504">
    <property type="entry name" value="DUF8191"/>
</dbReference>
<dbReference type="AlphaFoldDB" id="A0A2H3BA74"/>
<feature type="region of interest" description="Disordered" evidence="1">
    <location>
        <begin position="371"/>
        <end position="481"/>
    </location>
</feature>
<feature type="domain" description="DUF8191" evidence="2">
    <location>
        <begin position="186"/>
        <end position="266"/>
    </location>
</feature>
<keyword evidence="4" id="KW-1185">Reference proteome</keyword>